<dbReference type="InterPro" id="IPR048981">
    <property type="entry name" value="AP5B1_C"/>
</dbReference>
<gene>
    <name evidence="9" type="ORF">HNY73_003900</name>
</gene>
<dbReference type="AlphaFoldDB" id="A0A8T0FU66"/>
<dbReference type="Pfam" id="PF21590">
    <property type="entry name" value="AP5B1_C"/>
    <property type="match status" value="1"/>
</dbReference>
<dbReference type="Pfam" id="PF21589">
    <property type="entry name" value="AP5B1_barrel"/>
    <property type="match status" value="1"/>
</dbReference>
<reference evidence="9" key="2">
    <citation type="submission" date="2020-06" db="EMBL/GenBank/DDBJ databases">
        <authorList>
            <person name="Sheffer M."/>
        </authorList>
    </citation>
    <scope>NUCLEOTIDE SEQUENCE</scope>
</reference>
<evidence type="ECO:0000256" key="4">
    <source>
        <dbReference type="ARBA" id="ARBA00032431"/>
    </source>
</evidence>
<dbReference type="InterPro" id="IPR048978">
    <property type="entry name" value="AP5B1_N"/>
</dbReference>
<dbReference type="InterPro" id="IPR038741">
    <property type="entry name" value="AP5B1"/>
</dbReference>
<evidence type="ECO:0000259" key="8">
    <source>
        <dbReference type="Pfam" id="PF21590"/>
    </source>
</evidence>
<dbReference type="EMBL" id="JABXBU010000003">
    <property type="protein sequence ID" value="KAF8792283.1"/>
    <property type="molecule type" value="Genomic_DNA"/>
</dbReference>
<dbReference type="InterPro" id="IPR048980">
    <property type="entry name" value="AP5B1_barrel"/>
</dbReference>
<evidence type="ECO:0000256" key="2">
    <source>
        <dbReference type="ARBA" id="ARBA00022448"/>
    </source>
</evidence>
<dbReference type="GO" id="GO:0030119">
    <property type="term" value="C:AP-type membrane coat adaptor complex"/>
    <property type="evidence" value="ECO:0007669"/>
    <property type="project" value="TreeGrafter"/>
</dbReference>
<dbReference type="GO" id="GO:0015031">
    <property type="term" value="P:protein transport"/>
    <property type="evidence" value="ECO:0007669"/>
    <property type="project" value="UniProtKB-KW"/>
</dbReference>
<dbReference type="Proteomes" id="UP000807504">
    <property type="component" value="Unassembled WGS sequence"/>
</dbReference>
<evidence type="ECO:0000256" key="3">
    <source>
        <dbReference type="ARBA" id="ARBA00022927"/>
    </source>
</evidence>
<name>A0A8T0FU66_ARGBR</name>
<proteinExistence type="predicted"/>
<feature type="domain" description="AP5B1 C-terminal" evidence="8">
    <location>
        <begin position="744"/>
        <end position="845"/>
    </location>
</feature>
<dbReference type="GO" id="GO:0016197">
    <property type="term" value="P:endosomal transport"/>
    <property type="evidence" value="ECO:0007669"/>
    <property type="project" value="InterPro"/>
</dbReference>
<evidence type="ECO:0000259" key="6">
    <source>
        <dbReference type="Pfam" id="PF21588"/>
    </source>
</evidence>
<reference evidence="9" key="1">
    <citation type="journal article" date="2020" name="bioRxiv">
        <title>Chromosome-level reference genome of the European wasp spider Argiope bruennichi: a resource for studies on range expansion and evolutionary adaptation.</title>
        <authorList>
            <person name="Sheffer M.M."/>
            <person name="Hoppe A."/>
            <person name="Krehenwinkel H."/>
            <person name="Uhl G."/>
            <person name="Kuss A.W."/>
            <person name="Jensen L."/>
            <person name="Jensen C."/>
            <person name="Gillespie R.G."/>
            <person name="Hoff K.J."/>
            <person name="Prost S."/>
        </authorList>
    </citation>
    <scope>NUCLEOTIDE SEQUENCE</scope>
</reference>
<evidence type="ECO:0000256" key="1">
    <source>
        <dbReference type="ARBA" id="ARBA00018167"/>
    </source>
</evidence>
<comment type="caution">
    <text evidence="9">The sequence shown here is derived from an EMBL/GenBank/DDBJ whole genome shotgun (WGS) entry which is preliminary data.</text>
</comment>
<organism evidence="9 10">
    <name type="scientific">Argiope bruennichi</name>
    <name type="common">Wasp spider</name>
    <name type="synonym">Aranea bruennichi</name>
    <dbReference type="NCBI Taxonomy" id="94029"/>
    <lineage>
        <taxon>Eukaryota</taxon>
        <taxon>Metazoa</taxon>
        <taxon>Ecdysozoa</taxon>
        <taxon>Arthropoda</taxon>
        <taxon>Chelicerata</taxon>
        <taxon>Arachnida</taxon>
        <taxon>Araneae</taxon>
        <taxon>Araneomorphae</taxon>
        <taxon>Entelegynae</taxon>
        <taxon>Araneoidea</taxon>
        <taxon>Araneidae</taxon>
        <taxon>Argiope</taxon>
    </lineage>
</organism>
<dbReference type="Pfam" id="PF21588">
    <property type="entry name" value="AP5B1_middle"/>
    <property type="match status" value="2"/>
</dbReference>
<keyword evidence="10" id="KW-1185">Reference proteome</keyword>
<dbReference type="Pfam" id="PF21587">
    <property type="entry name" value="AP5B1_N"/>
    <property type="match status" value="1"/>
</dbReference>
<protein>
    <recommendedName>
        <fullName evidence="1">AP-5 complex subunit beta-1</fullName>
    </recommendedName>
    <alternativeName>
        <fullName evidence="4">Adaptor-related protein complex 5 beta subunit</fullName>
    </alternativeName>
</protein>
<dbReference type="PANTHER" id="PTHR34033">
    <property type="entry name" value="AP-5 COMPLEX SUBUNIT BETA-1"/>
    <property type="match status" value="1"/>
</dbReference>
<keyword evidence="2" id="KW-0813">Transport</keyword>
<evidence type="ECO:0000313" key="9">
    <source>
        <dbReference type="EMBL" id="KAF8792283.1"/>
    </source>
</evidence>
<dbReference type="PANTHER" id="PTHR34033:SF1">
    <property type="entry name" value="AP-5 COMPLEX SUBUNIT BETA-1"/>
    <property type="match status" value="1"/>
</dbReference>
<accession>A0A8T0FU66</accession>
<sequence length="846" mass="96730">MVVKANKCLFGDDWFKNFCAFRIHPKIFLNKRKLTRDAFCLDVLKDLYLDHVEIQYKIHLLLLLQEHSNLLIIDFNLLEQVIGSLMNLCNILGTKSDKRLLKNQALVTIVTILLSQNLDTSKLTVKVKSLLLEIIYSNSEDSTVLSTACKCLEELEEFSPGTLESEMTKISLTCEKEMSPAFQSYALLLSVCLKHFSEKLHSKKSSLGNKEEISRKKSNGAVSPFAALLFELLPYMSHAATYRVLRDLIYVVQRTPELSPTSFKLYLQNLMLSSDVSLFHLAFDLLDAFHSDLFSSQDEKFLYKQLIKLSTHPCLTSSHRLLFLDWLKTCIMNNLATDFLNETVSGLIKCSFLSGGTKAAPSLFRILFVYFSSQNSELMHNSMYRLLSGIMKTSPHLMPYALSFLQAVKSECLESKFHERLLGHLVEHILSIPMKQFCSNLQCYLAVLENASQECASISRPRAVLKLLQKLLNNTELNLRNAWLIGNDMLSICRSFMKHHDVQIFYYDLAEVLCLVAQNIDDADVKDRAKIYYSMLTSLSNIKIQAIFQLHSSEKDVTSALSSFVTENDAHQFVSSIQKLTQPILQLIRYEQDTEISLNEDNTSVFTFPDILKTYEDYLQNHEPVVKLPFILKHVDNVEETFQDLYSIVITTQSSPPTKEIPVIELPVLKKAILPGNKETVVFLSIVPVEPYPLTLHFEAEFTCKNGCSYTCDLPSIDITFEDLFMPLLVPESVQTSASSWRSKLFDVLWEHFKQQMNSSEKNKNYCHSSFCLNIDKDNFPSVIEQKWKSFIVSKSTDLIYSIAIYLPPKYHLLLKISVVNDKVFAHIMVDKCAILPWVTLCLQNI</sequence>
<evidence type="ECO:0000259" key="5">
    <source>
        <dbReference type="Pfam" id="PF21587"/>
    </source>
</evidence>
<evidence type="ECO:0000259" key="7">
    <source>
        <dbReference type="Pfam" id="PF21589"/>
    </source>
</evidence>
<feature type="domain" description="AP5B1 middle" evidence="6">
    <location>
        <begin position="231"/>
        <end position="328"/>
    </location>
</feature>
<evidence type="ECO:0000313" key="10">
    <source>
        <dbReference type="Proteomes" id="UP000807504"/>
    </source>
</evidence>
<feature type="domain" description="AP5B1 middle" evidence="6">
    <location>
        <begin position="336"/>
        <end position="544"/>
    </location>
</feature>
<feature type="domain" description="AP-5 complex subunit beta-1 N-terminal" evidence="5">
    <location>
        <begin position="42"/>
        <end position="113"/>
    </location>
</feature>
<dbReference type="GO" id="GO:0005765">
    <property type="term" value="C:lysosomal membrane"/>
    <property type="evidence" value="ECO:0007669"/>
    <property type="project" value="TreeGrafter"/>
</dbReference>
<dbReference type="InterPro" id="IPR048979">
    <property type="entry name" value="AP5B1_middle"/>
</dbReference>
<keyword evidence="3" id="KW-0653">Protein transport</keyword>
<feature type="domain" description="AP-5 complex subunit beta-1 beta-barrel" evidence="7">
    <location>
        <begin position="646"/>
        <end position="717"/>
    </location>
</feature>